<feature type="domain" description="Rab effector MyRIP/Melanophilin" evidence="4">
    <location>
        <begin position="20"/>
        <end position="99"/>
    </location>
</feature>
<feature type="compositionally biased region" description="Polar residues" evidence="3">
    <location>
        <begin position="28"/>
        <end position="48"/>
    </location>
</feature>
<feature type="compositionally biased region" description="Basic and acidic residues" evidence="3">
    <location>
        <begin position="82"/>
        <end position="91"/>
    </location>
</feature>
<comment type="caution">
    <text evidence="5">The sequence shown here is derived from an EMBL/GenBank/DDBJ whole genome shotgun (WGS) entry which is preliminary data.</text>
</comment>
<evidence type="ECO:0000256" key="1">
    <source>
        <dbReference type="ARBA" id="ARBA00022771"/>
    </source>
</evidence>
<dbReference type="Pfam" id="PF04698">
    <property type="entry name" value="Rab_eff_C"/>
    <property type="match status" value="1"/>
</dbReference>
<organism evidence="5 6">
    <name type="scientific">Penelope pileata</name>
    <dbReference type="NCBI Taxonomy" id="1118817"/>
    <lineage>
        <taxon>Eukaryota</taxon>
        <taxon>Metazoa</taxon>
        <taxon>Chordata</taxon>
        <taxon>Craniata</taxon>
        <taxon>Vertebrata</taxon>
        <taxon>Euteleostomi</taxon>
        <taxon>Archelosauria</taxon>
        <taxon>Archosauria</taxon>
        <taxon>Dinosauria</taxon>
        <taxon>Saurischia</taxon>
        <taxon>Theropoda</taxon>
        <taxon>Coelurosauria</taxon>
        <taxon>Aves</taxon>
        <taxon>Neognathae</taxon>
        <taxon>Galloanserae</taxon>
        <taxon>Galliformes</taxon>
        <taxon>Cracidae</taxon>
        <taxon>Penelope</taxon>
    </lineage>
</organism>
<dbReference type="AlphaFoldDB" id="A0A851NFC9"/>
<accession>A0A851NFC9</accession>
<keyword evidence="1" id="KW-0863">Zinc-finger</keyword>
<protein>
    <submittedName>
        <fullName evidence="5">MELPH protein</fullName>
    </submittedName>
</protein>
<keyword evidence="2" id="KW-0862">Zinc</keyword>
<gene>
    <name evidence="5" type="primary">Mlph_1</name>
    <name evidence="5" type="ORF">PENPIL_R15563</name>
</gene>
<evidence type="ECO:0000259" key="4">
    <source>
        <dbReference type="Pfam" id="PF04698"/>
    </source>
</evidence>
<evidence type="ECO:0000313" key="6">
    <source>
        <dbReference type="Proteomes" id="UP000613066"/>
    </source>
</evidence>
<evidence type="ECO:0000256" key="3">
    <source>
        <dbReference type="SAM" id="MobiDB-lite"/>
    </source>
</evidence>
<name>A0A851NFC9_9GALL</name>
<dbReference type="Proteomes" id="UP000613066">
    <property type="component" value="Unassembled WGS sequence"/>
</dbReference>
<dbReference type="InterPro" id="IPR051745">
    <property type="entry name" value="Intracell_Transport_Effector"/>
</dbReference>
<dbReference type="GO" id="GO:0017022">
    <property type="term" value="F:myosin binding"/>
    <property type="evidence" value="ECO:0007669"/>
    <property type="project" value="TreeGrafter"/>
</dbReference>
<keyword evidence="6" id="KW-1185">Reference proteome</keyword>
<evidence type="ECO:0000256" key="2">
    <source>
        <dbReference type="ARBA" id="ARBA00022833"/>
    </source>
</evidence>
<feature type="compositionally biased region" description="Basic and acidic residues" evidence="3">
    <location>
        <begin position="57"/>
        <end position="75"/>
    </location>
</feature>
<dbReference type="GO" id="GO:0003779">
    <property type="term" value="F:actin binding"/>
    <property type="evidence" value="ECO:0007669"/>
    <property type="project" value="TreeGrafter"/>
</dbReference>
<dbReference type="EMBL" id="WBMW01001437">
    <property type="protein sequence ID" value="NXC40598.1"/>
    <property type="molecule type" value="Genomic_DNA"/>
</dbReference>
<dbReference type="OrthoDB" id="10072397at2759"/>
<evidence type="ECO:0000313" key="5">
    <source>
        <dbReference type="EMBL" id="NXC40598.1"/>
    </source>
</evidence>
<feature type="non-terminal residue" evidence="5">
    <location>
        <position position="106"/>
    </location>
</feature>
<feature type="region of interest" description="Disordered" evidence="3">
    <location>
        <begin position="1"/>
        <end position="106"/>
    </location>
</feature>
<dbReference type="GO" id="GO:0030864">
    <property type="term" value="C:cortical actin cytoskeleton"/>
    <property type="evidence" value="ECO:0007669"/>
    <property type="project" value="TreeGrafter"/>
</dbReference>
<dbReference type="PANTHER" id="PTHR14555:SF1">
    <property type="entry name" value="MELANOPHILIN"/>
    <property type="match status" value="1"/>
</dbReference>
<dbReference type="PANTHER" id="PTHR14555">
    <property type="entry name" value="MYELIN-ASSOCIATED OLIGODENDROCYTIC BASIC PROTEIN MOBP -RELATED"/>
    <property type="match status" value="1"/>
</dbReference>
<proteinExistence type="predicted"/>
<keyword evidence="1" id="KW-0479">Metal-binding</keyword>
<dbReference type="InterPro" id="IPR006788">
    <property type="entry name" value="Myrip/Melanophilin"/>
</dbReference>
<dbReference type="GO" id="GO:0008270">
    <property type="term" value="F:zinc ion binding"/>
    <property type="evidence" value="ECO:0007669"/>
    <property type="project" value="UniProtKB-KW"/>
</dbReference>
<feature type="non-terminal residue" evidence="5">
    <location>
        <position position="1"/>
    </location>
</feature>
<sequence length="106" mass="11825">MDTSDEDVKGAQQLTAYLPHHVKRRSRASSQENISHTSGSQSPATESQLDPDVEEEELKRKLEELASNISDKEVSSDEEEHEEKKGVKRPEISSSSDDMASEARKV</sequence>
<reference evidence="5" key="1">
    <citation type="submission" date="2019-09" db="EMBL/GenBank/DDBJ databases">
        <title>Bird 10,000 Genomes (B10K) Project - Family phase.</title>
        <authorList>
            <person name="Zhang G."/>
        </authorList>
    </citation>
    <scope>NUCLEOTIDE SEQUENCE</scope>
    <source>
        <strain evidence="5">B10K-DU-001-08</strain>
        <tissue evidence="5">Muscle</tissue>
    </source>
</reference>